<dbReference type="SUPFAM" id="SSF103473">
    <property type="entry name" value="MFS general substrate transporter"/>
    <property type="match status" value="1"/>
</dbReference>
<dbReference type="OrthoDB" id="422206at2759"/>
<dbReference type="AlphaFoldDB" id="A0A443R0S8"/>
<dbReference type="GO" id="GO:0016020">
    <property type="term" value="C:membrane"/>
    <property type="evidence" value="ECO:0007669"/>
    <property type="project" value="UniProtKB-SubCell"/>
</dbReference>
<name>A0A443R0S8_9ACAR</name>
<evidence type="ECO:0000256" key="4">
    <source>
        <dbReference type="ARBA" id="ARBA00023136"/>
    </source>
</evidence>
<evidence type="ECO:0000313" key="8">
    <source>
        <dbReference type="Proteomes" id="UP000285301"/>
    </source>
</evidence>
<sequence>MENIIIVSDENVIKTYKRRYFILTLLSASIFISSFQVYEQSSIADVIIRYYGVTYVAVSWTALLESLPSIFLFYHIGKFINYYQLRKTMLLATFFCVIGSFVKCFTLNRNHFWLLIISKIFPCFCYSIFYYVAPVLGATWFKPSEAGLVIGTLFASSSLGAAASFTLPLLFKHKNIEEIKNLFLILSLICLLIYSALLCLMMFVLVDKPPKPPSVAAKKRSQAKRMPLKVLFTNRNFVLIMLISFFVAGLIHSFRITLNKSILSNFEMKADILSITGILYLIFGIVGGLMSPAITRKYPKFKIIIILHLFLILLFTLLYLFSLWLSSVWLLYASISSLGITFSGLIVLLIDYTVEVSFPFPESISISLVYLTGSVSSLILTQIVTILAEHLCTLSANLVFVFAQTIAILLSMCLTKEMRRQAANRCENANEVNSSDEL</sequence>
<feature type="transmembrane region" description="Helical" evidence="5">
    <location>
        <begin position="88"/>
        <end position="106"/>
    </location>
</feature>
<evidence type="ECO:0000256" key="2">
    <source>
        <dbReference type="ARBA" id="ARBA00022692"/>
    </source>
</evidence>
<dbReference type="Gene3D" id="1.20.1250.20">
    <property type="entry name" value="MFS general substrate transporter like domains"/>
    <property type="match status" value="2"/>
</dbReference>
<accession>A0A443R0S8</accession>
<feature type="transmembrane region" description="Helical" evidence="5">
    <location>
        <begin position="394"/>
        <end position="415"/>
    </location>
</feature>
<dbReference type="PROSITE" id="PS50850">
    <property type="entry name" value="MFS"/>
    <property type="match status" value="1"/>
</dbReference>
<evidence type="ECO:0000259" key="6">
    <source>
        <dbReference type="PROSITE" id="PS50850"/>
    </source>
</evidence>
<dbReference type="PANTHER" id="PTHR10924:SF4">
    <property type="entry name" value="GH15861P"/>
    <property type="match status" value="1"/>
</dbReference>
<dbReference type="InterPro" id="IPR049680">
    <property type="entry name" value="FLVCR1-2_SLC49-like"/>
</dbReference>
<evidence type="ECO:0000256" key="5">
    <source>
        <dbReference type="SAM" id="Phobius"/>
    </source>
</evidence>
<gene>
    <name evidence="7" type="ORF">B4U79_18144</name>
</gene>
<feature type="transmembrane region" description="Helical" evidence="5">
    <location>
        <begin position="227"/>
        <end position="252"/>
    </location>
</feature>
<feature type="transmembrane region" description="Helical" evidence="5">
    <location>
        <begin position="20"/>
        <end position="38"/>
    </location>
</feature>
<reference evidence="7 8" key="1">
    <citation type="journal article" date="2018" name="Gigascience">
        <title>Genomes of trombidid mites reveal novel predicted allergens and laterally-transferred genes associated with secondary metabolism.</title>
        <authorList>
            <person name="Dong X."/>
            <person name="Chaisiri K."/>
            <person name="Xia D."/>
            <person name="Armstrong S.D."/>
            <person name="Fang Y."/>
            <person name="Donnelly M.J."/>
            <person name="Kadowaki T."/>
            <person name="McGarry J.W."/>
            <person name="Darby A.C."/>
            <person name="Makepeace B.L."/>
        </authorList>
    </citation>
    <scope>NUCLEOTIDE SEQUENCE [LARGE SCALE GENOMIC DNA]</scope>
    <source>
        <strain evidence="7">UoL-WK</strain>
    </source>
</reference>
<organism evidence="7 8">
    <name type="scientific">Dinothrombium tinctorium</name>
    <dbReference type="NCBI Taxonomy" id="1965070"/>
    <lineage>
        <taxon>Eukaryota</taxon>
        <taxon>Metazoa</taxon>
        <taxon>Ecdysozoa</taxon>
        <taxon>Arthropoda</taxon>
        <taxon>Chelicerata</taxon>
        <taxon>Arachnida</taxon>
        <taxon>Acari</taxon>
        <taxon>Acariformes</taxon>
        <taxon>Trombidiformes</taxon>
        <taxon>Prostigmata</taxon>
        <taxon>Anystina</taxon>
        <taxon>Parasitengona</taxon>
        <taxon>Trombidioidea</taxon>
        <taxon>Trombidiidae</taxon>
        <taxon>Dinothrombium</taxon>
    </lineage>
</organism>
<evidence type="ECO:0000313" key="7">
    <source>
        <dbReference type="EMBL" id="RWS08874.1"/>
    </source>
</evidence>
<dbReference type="InterPro" id="IPR036259">
    <property type="entry name" value="MFS_trans_sf"/>
</dbReference>
<keyword evidence="3 5" id="KW-1133">Transmembrane helix</keyword>
<feature type="domain" description="Major facilitator superfamily (MFS) profile" evidence="6">
    <location>
        <begin position="22"/>
        <end position="419"/>
    </location>
</feature>
<dbReference type="PANTHER" id="PTHR10924">
    <property type="entry name" value="MAJOR FACILITATOR SUPERFAMILY PROTEIN-RELATED"/>
    <property type="match status" value="1"/>
</dbReference>
<dbReference type="Pfam" id="PF07690">
    <property type="entry name" value="MFS_1"/>
    <property type="match status" value="1"/>
</dbReference>
<evidence type="ECO:0000256" key="3">
    <source>
        <dbReference type="ARBA" id="ARBA00022989"/>
    </source>
</evidence>
<comment type="subcellular location">
    <subcellularLocation>
        <location evidence="1">Membrane</location>
        <topology evidence="1">Multi-pass membrane protein</topology>
    </subcellularLocation>
</comment>
<feature type="transmembrane region" description="Helical" evidence="5">
    <location>
        <begin position="50"/>
        <end position="76"/>
    </location>
</feature>
<dbReference type="GO" id="GO:0097037">
    <property type="term" value="P:heme export"/>
    <property type="evidence" value="ECO:0007669"/>
    <property type="project" value="TreeGrafter"/>
</dbReference>
<evidence type="ECO:0000256" key="1">
    <source>
        <dbReference type="ARBA" id="ARBA00004141"/>
    </source>
</evidence>
<keyword evidence="2 5" id="KW-0812">Transmembrane</keyword>
<dbReference type="Proteomes" id="UP000285301">
    <property type="component" value="Unassembled WGS sequence"/>
</dbReference>
<feature type="transmembrane region" description="Helical" evidence="5">
    <location>
        <begin position="331"/>
        <end position="354"/>
    </location>
</feature>
<keyword evidence="8" id="KW-1185">Reference proteome</keyword>
<comment type="caution">
    <text evidence="7">The sequence shown here is derived from an EMBL/GenBank/DDBJ whole genome shotgun (WGS) entry which is preliminary data.</text>
</comment>
<feature type="transmembrane region" description="Helical" evidence="5">
    <location>
        <begin position="272"/>
        <end position="291"/>
    </location>
</feature>
<feature type="transmembrane region" description="Helical" evidence="5">
    <location>
        <begin position="303"/>
        <end position="325"/>
    </location>
</feature>
<dbReference type="GO" id="GO:0020037">
    <property type="term" value="F:heme binding"/>
    <property type="evidence" value="ECO:0007669"/>
    <property type="project" value="TreeGrafter"/>
</dbReference>
<keyword evidence="4 5" id="KW-0472">Membrane</keyword>
<dbReference type="InterPro" id="IPR020846">
    <property type="entry name" value="MFS_dom"/>
</dbReference>
<feature type="transmembrane region" description="Helical" evidence="5">
    <location>
        <begin position="183"/>
        <end position="206"/>
    </location>
</feature>
<proteinExistence type="predicted"/>
<protein>
    <submittedName>
        <fullName evidence="7">Major facilitator superfamily MFS-1 domain containing protein-like protein</fullName>
    </submittedName>
</protein>
<dbReference type="EMBL" id="NCKU01002746">
    <property type="protein sequence ID" value="RWS08874.1"/>
    <property type="molecule type" value="Genomic_DNA"/>
</dbReference>
<feature type="transmembrane region" description="Helical" evidence="5">
    <location>
        <begin position="112"/>
        <end position="136"/>
    </location>
</feature>
<feature type="transmembrane region" description="Helical" evidence="5">
    <location>
        <begin position="148"/>
        <end position="171"/>
    </location>
</feature>
<dbReference type="GO" id="GO:0015232">
    <property type="term" value="F:heme transmembrane transporter activity"/>
    <property type="evidence" value="ECO:0007669"/>
    <property type="project" value="TreeGrafter"/>
</dbReference>
<dbReference type="InterPro" id="IPR011701">
    <property type="entry name" value="MFS"/>
</dbReference>